<gene>
    <name evidence="1" type="ORF">D5086_003682</name>
</gene>
<name>A0ACC4D4Z8_POPAL</name>
<proteinExistence type="predicted"/>
<dbReference type="EMBL" id="RCHU02000001">
    <property type="protein sequence ID" value="KAL3612662.1"/>
    <property type="molecule type" value="Genomic_DNA"/>
</dbReference>
<keyword evidence="2" id="KW-1185">Reference proteome</keyword>
<evidence type="ECO:0000313" key="2">
    <source>
        <dbReference type="Proteomes" id="UP000309997"/>
    </source>
</evidence>
<dbReference type="Proteomes" id="UP000309997">
    <property type="component" value="Unassembled WGS sequence"/>
</dbReference>
<reference evidence="1 2" key="1">
    <citation type="journal article" date="2024" name="Plant Biotechnol. J.">
        <title>Genome and CRISPR/Cas9 system of a widespread forest tree (Populus alba) in the world.</title>
        <authorList>
            <person name="Liu Y.J."/>
            <person name="Jiang P.F."/>
            <person name="Han X.M."/>
            <person name="Li X.Y."/>
            <person name="Wang H.M."/>
            <person name="Wang Y.J."/>
            <person name="Wang X.X."/>
            <person name="Zeng Q.Y."/>
        </authorList>
    </citation>
    <scope>NUCLEOTIDE SEQUENCE [LARGE SCALE GENOMIC DNA]</scope>
    <source>
        <strain evidence="2">cv. PAL-ZL1</strain>
    </source>
</reference>
<evidence type="ECO:0000313" key="1">
    <source>
        <dbReference type="EMBL" id="KAL3612662.1"/>
    </source>
</evidence>
<comment type="caution">
    <text evidence="1">The sequence shown here is derived from an EMBL/GenBank/DDBJ whole genome shotgun (WGS) entry which is preliminary data.</text>
</comment>
<protein>
    <submittedName>
        <fullName evidence="1">Uncharacterized protein</fullName>
    </submittedName>
</protein>
<accession>A0ACC4D4Z8</accession>
<organism evidence="1 2">
    <name type="scientific">Populus alba</name>
    <name type="common">White poplar</name>
    <dbReference type="NCBI Taxonomy" id="43335"/>
    <lineage>
        <taxon>Eukaryota</taxon>
        <taxon>Viridiplantae</taxon>
        <taxon>Streptophyta</taxon>
        <taxon>Embryophyta</taxon>
        <taxon>Tracheophyta</taxon>
        <taxon>Spermatophyta</taxon>
        <taxon>Magnoliopsida</taxon>
        <taxon>eudicotyledons</taxon>
        <taxon>Gunneridae</taxon>
        <taxon>Pentapetalae</taxon>
        <taxon>rosids</taxon>
        <taxon>fabids</taxon>
        <taxon>Malpighiales</taxon>
        <taxon>Salicaceae</taxon>
        <taxon>Saliceae</taxon>
        <taxon>Populus</taxon>
    </lineage>
</organism>
<sequence>MVSHSFTRFNRGLRASARVRNFLKDLIAEKRMELKKGADPHQDLITCLLSTRDENNGEGMTEKEIVDNVILVLTAGHDNSAILITFMIRLLAIEPSIYAAVLQEQEGIAKSKPRGELLTWEDLAKMKYTWKVALETLRMFPPIFGGFRKAVKDIEYNGYIIPKGWQVKRGLELAQKSSDPRQDLISCMLSTRDENKREVITEKGIEDNGMLLMTAGHDTSSILVTFLIRLLANEPSIYAAILNGIHDVFFYSATDNLYRKSEQHKQQQYAKQF</sequence>